<dbReference type="Gene3D" id="3.30.470.20">
    <property type="entry name" value="ATP-grasp fold, B domain"/>
    <property type="match status" value="1"/>
</dbReference>
<dbReference type="SUPFAM" id="SSF56059">
    <property type="entry name" value="Glutathione synthetase ATP-binding domain-like"/>
    <property type="match status" value="1"/>
</dbReference>
<sequence>MILIFTHKEDYTADFLIEKLNRKKIRYYRLNCEDIFSKSYSINPTSDNPLSIDGHSKFDSVWFRRFKLPLLEKVESKERLFLLQDFETLFSNIFEVLSPKVWISKPDKIYRAENKLLQLTEAINLGFHVPETLITNNHQELQNFFNDQDKNVIIKPIRQGRVEMVDGFKNIFTNIIHADTIESIHDFDLTPCIFQKHILKQYELRITVVNDKVFTVKINSQSNQNTSVDWRKGKSLLIPITLPAEIEFKCIELVKKLGLSFGAIDMIYDIDGRYIFLEINPNGQWAWIELETGLPISDAIISLLFTNGDD</sequence>
<dbReference type="PROSITE" id="PS50975">
    <property type="entry name" value="ATP_GRASP"/>
    <property type="match status" value="1"/>
</dbReference>
<protein>
    <submittedName>
        <fullName evidence="3">Glutathione synthetase, ATP-grasp domain</fullName>
    </submittedName>
</protein>
<name>A0ABY1NST0_9BACT</name>
<proteinExistence type="predicted"/>
<evidence type="ECO:0000256" key="1">
    <source>
        <dbReference type="PROSITE-ProRule" id="PRU00409"/>
    </source>
</evidence>
<reference evidence="3 4" key="1">
    <citation type="submission" date="2017-05" db="EMBL/GenBank/DDBJ databases">
        <authorList>
            <person name="Varghese N."/>
            <person name="Submissions S."/>
        </authorList>
    </citation>
    <scope>NUCLEOTIDE SEQUENCE [LARGE SCALE GENOMIC DNA]</scope>
    <source>
        <strain evidence="3 4">DSM 15360</strain>
    </source>
</reference>
<dbReference type="InterPro" id="IPR004218">
    <property type="entry name" value="GSHS_ATP-bd"/>
</dbReference>
<comment type="caution">
    <text evidence="3">The sequence shown here is derived from an EMBL/GenBank/DDBJ whole genome shotgun (WGS) entry which is preliminary data.</text>
</comment>
<evidence type="ECO:0000259" key="2">
    <source>
        <dbReference type="PROSITE" id="PS50975"/>
    </source>
</evidence>
<organism evidence="3 4">
    <name type="scientific">Algoriphagus winogradskyi</name>
    <dbReference type="NCBI Taxonomy" id="237017"/>
    <lineage>
        <taxon>Bacteria</taxon>
        <taxon>Pseudomonadati</taxon>
        <taxon>Bacteroidota</taxon>
        <taxon>Cytophagia</taxon>
        <taxon>Cytophagales</taxon>
        <taxon>Cyclobacteriaceae</taxon>
        <taxon>Algoriphagus</taxon>
    </lineage>
</organism>
<evidence type="ECO:0000313" key="3">
    <source>
        <dbReference type="EMBL" id="SMP17053.1"/>
    </source>
</evidence>
<dbReference type="EMBL" id="FXUA01000002">
    <property type="protein sequence ID" value="SMP17053.1"/>
    <property type="molecule type" value="Genomic_DNA"/>
</dbReference>
<dbReference type="PANTHER" id="PTHR21621:SF0">
    <property type="entry name" value="BETA-CITRYLGLUTAMATE SYNTHASE B-RELATED"/>
    <property type="match status" value="1"/>
</dbReference>
<dbReference type="Pfam" id="PF02955">
    <property type="entry name" value="GSH-S_ATP"/>
    <property type="match status" value="1"/>
</dbReference>
<gene>
    <name evidence="3" type="ORF">SAMN06265367_102738</name>
</gene>
<dbReference type="PANTHER" id="PTHR21621">
    <property type="entry name" value="RIBOSOMAL PROTEIN S6 MODIFICATION PROTEIN"/>
    <property type="match status" value="1"/>
</dbReference>
<dbReference type="InterPro" id="IPR011761">
    <property type="entry name" value="ATP-grasp"/>
</dbReference>
<feature type="domain" description="ATP-grasp" evidence="2">
    <location>
        <begin position="119"/>
        <end position="305"/>
    </location>
</feature>
<evidence type="ECO:0000313" key="4">
    <source>
        <dbReference type="Proteomes" id="UP001157915"/>
    </source>
</evidence>
<keyword evidence="1" id="KW-0067">ATP-binding</keyword>
<dbReference type="Proteomes" id="UP001157915">
    <property type="component" value="Unassembled WGS sequence"/>
</dbReference>
<dbReference type="RefSeq" id="WP_283412436.1">
    <property type="nucleotide sequence ID" value="NZ_FXUA01000002.1"/>
</dbReference>
<keyword evidence="1" id="KW-0547">Nucleotide-binding</keyword>
<accession>A0ABY1NST0</accession>
<keyword evidence="4" id="KW-1185">Reference proteome</keyword>